<dbReference type="eggNOG" id="COG0583">
    <property type="taxonomic scope" value="Bacteria"/>
</dbReference>
<dbReference type="Gene3D" id="3.40.190.290">
    <property type="match status" value="1"/>
</dbReference>
<dbReference type="InterPro" id="IPR058163">
    <property type="entry name" value="LysR-type_TF_proteobact-type"/>
</dbReference>
<proteinExistence type="inferred from homology"/>
<dbReference type="Pfam" id="PF00126">
    <property type="entry name" value="HTH_1"/>
    <property type="match status" value="1"/>
</dbReference>
<reference evidence="6 7" key="1">
    <citation type="journal article" date="2004" name="Nat. Biotechnol.">
        <title>The genome sequence of the capnophilic rumen bacterium Mannheimia succiniciproducens.</title>
        <authorList>
            <person name="Hong S.H."/>
            <person name="Kim J.S."/>
            <person name="Lee S.Y."/>
            <person name="In Y.H."/>
            <person name="Choi S.S."/>
            <person name="Rih J.-K."/>
            <person name="Kim C.H."/>
            <person name="Jeong H."/>
            <person name="Hur C.G."/>
            <person name="Kim J.J."/>
        </authorList>
    </citation>
    <scope>NUCLEOTIDE SEQUENCE [LARGE SCALE GENOMIC DNA]</scope>
    <source>
        <strain evidence="7">KCTC 0769BP / MBEL55E</strain>
    </source>
</reference>
<keyword evidence="7" id="KW-1185">Reference proteome</keyword>
<keyword evidence="2" id="KW-0805">Transcription regulation</keyword>
<dbReference type="Proteomes" id="UP000000607">
    <property type="component" value="Chromosome"/>
</dbReference>
<dbReference type="HOGENOM" id="CLU_039613_16_1_6"/>
<evidence type="ECO:0000256" key="4">
    <source>
        <dbReference type="ARBA" id="ARBA00023163"/>
    </source>
</evidence>
<dbReference type="CDD" id="cd08422">
    <property type="entry name" value="PBP2_CrgA_like"/>
    <property type="match status" value="1"/>
</dbReference>
<dbReference type="PRINTS" id="PR00039">
    <property type="entry name" value="HTHLYSR"/>
</dbReference>
<dbReference type="SUPFAM" id="SSF46785">
    <property type="entry name" value="Winged helix' DNA-binding domain"/>
    <property type="match status" value="1"/>
</dbReference>
<dbReference type="Gene3D" id="1.10.10.10">
    <property type="entry name" value="Winged helix-like DNA-binding domain superfamily/Winged helix DNA-binding domain"/>
    <property type="match status" value="1"/>
</dbReference>
<dbReference type="InterPro" id="IPR036388">
    <property type="entry name" value="WH-like_DNA-bd_sf"/>
</dbReference>
<organism evidence="6 7">
    <name type="scientific">Mannheimia succiniciproducens (strain KCTC 0769BP / MBEL55E)</name>
    <dbReference type="NCBI Taxonomy" id="221988"/>
    <lineage>
        <taxon>Bacteria</taxon>
        <taxon>Pseudomonadati</taxon>
        <taxon>Pseudomonadota</taxon>
        <taxon>Gammaproteobacteria</taxon>
        <taxon>Pasteurellales</taxon>
        <taxon>Pasteurellaceae</taxon>
        <taxon>Basfia</taxon>
    </lineage>
</organism>
<name>Q65QL0_MANSM</name>
<dbReference type="GO" id="GO:0003700">
    <property type="term" value="F:DNA-binding transcription factor activity"/>
    <property type="evidence" value="ECO:0007669"/>
    <property type="project" value="InterPro"/>
</dbReference>
<dbReference type="KEGG" id="msu:MS2143"/>
<evidence type="ECO:0000313" key="7">
    <source>
        <dbReference type="Proteomes" id="UP000000607"/>
    </source>
</evidence>
<dbReference type="InterPro" id="IPR036390">
    <property type="entry name" value="WH_DNA-bd_sf"/>
</dbReference>
<evidence type="ECO:0000256" key="3">
    <source>
        <dbReference type="ARBA" id="ARBA00023125"/>
    </source>
</evidence>
<dbReference type="InterPro" id="IPR000847">
    <property type="entry name" value="LysR_HTH_N"/>
</dbReference>
<dbReference type="SUPFAM" id="SSF53850">
    <property type="entry name" value="Periplasmic binding protein-like II"/>
    <property type="match status" value="1"/>
</dbReference>
<dbReference type="PROSITE" id="PS50931">
    <property type="entry name" value="HTH_LYSR"/>
    <property type="match status" value="1"/>
</dbReference>
<dbReference type="PANTHER" id="PTHR30537:SF5">
    <property type="entry name" value="HTH-TYPE TRANSCRIPTIONAL ACTIVATOR TTDR-RELATED"/>
    <property type="match status" value="1"/>
</dbReference>
<evidence type="ECO:0000313" key="6">
    <source>
        <dbReference type="EMBL" id="AAU38750.1"/>
    </source>
</evidence>
<dbReference type="GO" id="GO:0003677">
    <property type="term" value="F:DNA binding"/>
    <property type="evidence" value="ECO:0007669"/>
    <property type="project" value="UniProtKB-KW"/>
</dbReference>
<dbReference type="FunFam" id="1.10.10.10:FF:000001">
    <property type="entry name" value="LysR family transcriptional regulator"/>
    <property type="match status" value="1"/>
</dbReference>
<gene>
    <name evidence="6" type="primary">lysR</name>
    <name evidence="6" type="ordered locus">MS2143</name>
</gene>
<evidence type="ECO:0000256" key="2">
    <source>
        <dbReference type="ARBA" id="ARBA00023015"/>
    </source>
</evidence>
<dbReference type="InterPro" id="IPR005119">
    <property type="entry name" value="LysR_subst-bd"/>
</dbReference>
<dbReference type="PANTHER" id="PTHR30537">
    <property type="entry name" value="HTH-TYPE TRANSCRIPTIONAL REGULATOR"/>
    <property type="match status" value="1"/>
</dbReference>
<feature type="domain" description="HTH lysR-type" evidence="5">
    <location>
        <begin position="8"/>
        <end position="65"/>
    </location>
</feature>
<dbReference type="AlphaFoldDB" id="Q65QL0"/>
<accession>Q65QL0</accession>
<protein>
    <submittedName>
        <fullName evidence="6">LysR protein</fullName>
    </submittedName>
</protein>
<dbReference type="STRING" id="221988.MS2143"/>
<evidence type="ECO:0000259" key="5">
    <source>
        <dbReference type="PROSITE" id="PS50931"/>
    </source>
</evidence>
<keyword evidence="3" id="KW-0238">DNA-binding</keyword>
<comment type="similarity">
    <text evidence="1">Belongs to the LysR transcriptional regulatory family.</text>
</comment>
<evidence type="ECO:0000256" key="1">
    <source>
        <dbReference type="ARBA" id="ARBA00009437"/>
    </source>
</evidence>
<dbReference type="EMBL" id="AE016827">
    <property type="protein sequence ID" value="AAU38750.1"/>
    <property type="molecule type" value="Genomic_DNA"/>
</dbReference>
<dbReference type="Pfam" id="PF03466">
    <property type="entry name" value="LysR_substrate"/>
    <property type="match status" value="1"/>
</dbReference>
<keyword evidence="4" id="KW-0804">Transcription</keyword>
<sequence length="321" mass="36017">MPEMKKTDRFNHLISFTHAARFGSFSAAAEALDLTPAAVSKNVALLEQALNVRLFNRTTRSLSLTEEGQVFYAESKKALALLEEAVNQITLAESQEIAGNVRISMPNVVGRNLVFPLLKSFNEDYPKIHLELDFDNKAIDFVKAGFDFVLRVGESSEGSLVARHIGMIQTCLVASPAYLKSQGVPKNMADLPQHQLLMTRLPNGKLQPWTFNEQGDNVHFLHAQPHLVLTDAEMQTQAAVQGFGITQLPVYLALPYLQNGELVTILNDSYQPLKLSLNILFPHRTLLAQRVRTTMDYLLEQLKQHEGLRMTQEELKAFSFK</sequence>